<comment type="caution">
    <text evidence="4">The sequence shown here is derived from an EMBL/GenBank/DDBJ whole genome shotgun (WGS) entry which is preliminary data.</text>
</comment>
<reference evidence="4 5" key="1">
    <citation type="submission" date="2024-07" db="EMBL/GenBank/DDBJ databases">
        <title>Section-level genome sequencing and comparative genomics of Aspergillus sections Usti and Cavernicolus.</title>
        <authorList>
            <consortium name="Lawrence Berkeley National Laboratory"/>
            <person name="Nybo J.L."/>
            <person name="Vesth T.C."/>
            <person name="Theobald S."/>
            <person name="Frisvad J.C."/>
            <person name="Larsen T.O."/>
            <person name="Kjaerboelling I."/>
            <person name="Rothschild-Mancinelli K."/>
            <person name="Lyhne E.K."/>
            <person name="Kogle M.E."/>
            <person name="Barry K."/>
            <person name="Clum A."/>
            <person name="Na H."/>
            <person name="Ledsgaard L."/>
            <person name="Lin J."/>
            <person name="Lipzen A."/>
            <person name="Kuo A."/>
            <person name="Riley R."/>
            <person name="Mondo S."/>
            <person name="Labutti K."/>
            <person name="Haridas S."/>
            <person name="Pangalinan J."/>
            <person name="Salamov A.A."/>
            <person name="Simmons B.A."/>
            <person name="Magnuson J.K."/>
            <person name="Chen J."/>
            <person name="Drula E."/>
            <person name="Henrissat B."/>
            <person name="Wiebenga A."/>
            <person name="Lubbers R.J."/>
            <person name="Gomes A.C."/>
            <person name="Makela M.R."/>
            <person name="Stajich J."/>
            <person name="Grigoriev I.V."/>
            <person name="Mortensen U.H."/>
            <person name="De Vries R.P."/>
            <person name="Baker S.E."/>
            <person name="Andersen M.R."/>
        </authorList>
    </citation>
    <scope>NUCLEOTIDE SEQUENCE [LARGE SCALE GENOMIC DNA]</scope>
    <source>
        <strain evidence="4 5">CBS 209.92</strain>
    </source>
</reference>
<dbReference type="EMBL" id="JBFTWV010000482">
    <property type="protein sequence ID" value="KAL2782371.1"/>
    <property type="molecule type" value="Genomic_DNA"/>
</dbReference>
<evidence type="ECO:0000256" key="3">
    <source>
        <dbReference type="SAM" id="SignalP"/>
    </source>
</evidence>
<keyword evidence="3" id="KW-0732">Signal</keyword>
<feature type="region of interest" description="Disordered" evidence="1">
    <location>
        <begin position="148"/>
        <end position="184"/>
    </location>
</feature>
<evidence type="ECO:0008006" key="6">
    <source>
        <dbReference type="Google" id="ProtNLM"/>
    </source>
</evidence>
<feature type="transmembrane region" description="Helical" evidence="2">
    <location>
        <begin position="188"/>
        <end position="209"/>
    </location>
</feature>
<keyword evidence="2" id="KW-0812">Transmembrane</keyword>
<evidence type="ECO:0000313" key="4">
    <source>
        <dbReference type="EMBL" id="KAL2782371.1"/>
    </source>
</evidence>
<keyword evidence="2" id="KW-1133">Transmembrane helix</keyword>
<feature type="chain" id="PRO_5045125386" description="Mid2 domain-containing protein" evidence="3">
    <location>
        <begin position="20"/>
        <end position="275"/>
    </location>
</feature>
<sequence>MRNFLYLLLVAAFMGGIHGWDFDRPCADGPCPTDAMTIHWTINDDEYINQFNVLIDYSSNGVLRTTTSFHPMGMDSSTVLPASFLPALRPRETSDISISLVATYQSTVTGFYVTIFHRDVLVFAPVPSTVTVTSIKQTPSFVTVTATATDTDREEDSPTPAPGADHEEAISIDNDDGESGELSSGAKAGIGVGVSAGVLLVAAGGFWFFQRGRRRMEDGARSSIPVIRGPELNADRVSGGRPLSELEGRSMVLPSITTTGAERGRSANVRYEIGG</sequence>
<protein>
    <recommendedName>
        <fullName evidence="6">Mid2 domain-containing protein</fullName>
    </recommendedName>
</protein>
<gene>
    <name evidence="4" type="ORF">BJX66DRAFT_320897</name>
</gene>
<accession>A0ABR4FGK7</accession>
<name>A0ABR4FGK7_9EURO</name>
<evidence type="ECO:0000256" key="2">
    <source>
        <dbReference type="SAM" id="Phobius"/>
    </source>
</evidence>
<feature type="signal peptide" evidence="3">
    <location>
        <begin position="1"/>
        <end position="19"/>
    </location>
</feature>
<evidence type="ECO:0000256" key="1">
    <source>
        <dbReference type="SAM" id="MobiDB-lite"/>
    </source>
</evidence>
<keyword evidence="5" id="KW-1185">Reference proteome</keyword>
<proteinExistence type="predicted"/>
<keyword evidence="2" id="KW-0472">Membrane</keyword>
<evidence type="ECO:0000313" key="5">
    <source>
        <dbReference type="Proteomes" id="UP001610563"/>
    </source>
</evidence>
<dbReference type="Proteomes" id="UP001610563">
    <property type="component" value="Unassembled WGS sequence"/>
</dbReference>
<organism evidence="4 5">
    <name type="scientific">Aspergillus keveii</name>
    <dbReference type="NCBI Taxonomy" id="714993"/>
    <lineage>
        <taxon>Eukaryota</taxon>
        <taxon>Fungi</taxon>
        <taxon>Dikarya</taxon>
        <taxon>Ascomycota</taxon>
        <taxon>Pezizomycotina</taxon>
        <taxon>Eurotiomycetes</taxon>
        <taxon>Eurotiomycetidae</taxon>
        <taxon>Eurotiales</taxon>
        <taxon>Aspergillaceae</taxon>
        <taxon>Aspergillus</taxon>
        <taxon>Aspergillus subgen. Nidulantes</taxon>
    </lineage>
</organism>